<proteinExistence type="predicted"/>
<accession>A0A0F9BI84</accession>
<dbReference type="EMBL" id="LAZR01051930">
    <property type="protein sequence ID" value="KKK84091.1"/>
    <property type="molecule type" value="Genomic_DNA"/>
</dbReference>
<dbReference type="Pfam" id="PF03102">
    <property type="entry name" value="NeuB"/>
    <property type="match status" value="1"/>
</dbReference>
<dbReference type="InterPro" id="IPR051690">
    <property type="entry name" value="PseI-like"/>
</dbReference>
<dbReference type="GO" id="GO:0016051">
    <property type="term" value="P:carbohydrate biosynthetic process"/>
    <property type="evidence" value="ECO:0007669"/>
    <property type="project" value="InterPro"/>
</dbReference>
<feature type="non-terminal residue" evidence="2">
    <location>
        <position position="255"/>
    </location>
</feature>
<protein>
    <recommendedName>
        <fullName evidence="1">PseI/NeuA/B-like domain-containing protein</fullName>
    </recommendedName>
</protein>
<dbReference type="Gene3D" id="3.20.20.70">
    <property type="entry name" value="Aldolase class I"/>
    <property type="match status" value="1"/>
</dbReference>
<dbReference type="AlphaFoldDB" id="A0A0F9BI84"/>
<dbReference type="GO" id="GO:0047444">
    <property type="term" value="F:N-acylneuraminate-9-phosphate synthase activity"/>
    <property type="evidence" value="ECO:0007669"/>
    <property type="project" value="TreeGrafter"/>
</dbReference>
<dbReference type="InterPro" id="IPR013785">
    <property type="entry name" value="Aldolase_TIM"/>
</dbReference>
<evidence type="ECO:0000313" key="2">
    <source>
        <dbReference type="EMBL" id="KKK84091.1"/>
    </source>
</evidence>
<reference evidence="2" key="1">
    <citation type="journal article" date="2015" name="Nature">
        <title>Complex archaea that bridge the gap between prokaryotes and eukaryotes.</title>
        <authorList>
            <person name="Spang A."/>
            <person name="Saw J.H."/>
            <person name="Jorgensen S.L."/>
            <person name="Zaremba-Niedzwiedzka K."/>
            <person name="Martijn J."/>
            <person name="Lind A.E."/>
            <person name="van Eijk R."/>
            <person name="Schleper C."/>
            <person name="Guy L."/>
            <person name="Ettema T.J."/>
        </authorList>
    </citation>
    <scope>NUCLEOTIDE SEQUENCE</scope>
</reference>
<name>A0A0F9BI84_9ZZZZ</name>
<dbReference type="PANTHER" id="PTHR42966">
    <property type="entry name" value="N-ACETYLNEURAMINATE SYNTHASE"/>
    <property type="match status" value="1"/>
</dbReference>
<feature type="domain" description="PseI/NeuA/B-like" evidence="1">
    <location>
        <begin position="38"/>
        <end position="254"/>
    </location>
</feature>
<organism evidence="2">
    <name type="scientific">marine sediment metagenome</name>
    <dbReference type="NCBI Taxonomy" id="412755"/>
    <lineage>
        <taxon>unclassified sequences</taxon>
        <taxon>metagenomes</taxon>
        <taxon>ecological metagenomes</taxon>
    </lineage>
</organism>
<evidence type="ECO:0000259" key="1">
    <source>
        <dbReference type="Pfam" id="PF03102"/>
    </source>
</evidence>
<dbReference type="PANTHER" id="PTHR42966:SF1">
    <property type="entry name" value="SIALIC ACID SYNTHASE"/>
    <property type="match status" value="1"/>
</dbReference>
<dbReference type="InterPro" id="IPR013132">
    <property type="entry name" value="PseI/NeuA/B-like_N"/>
</dbReference>
<dbReference type="SUPFAM" id="SSF51569">
    <property type="entry name" value="Aldolase"/>
    <property type="match status" value="1"/>
</dbReference>
<comment type="caution">
    <text evidence="2">The sequence shown here is derived from an EMBL/GenBank/DDBJ whole genome shotgun (WGS) entry which is preliminary data.</text>
</comment>
<gene>
    <name evidence="2" type="ORF">LCGC14_2786830</name>
</gene>
<sequence>MIKTVKIKDKVIGEGNPTFLIAEMACAHQGDIENACNLVKIADKANVDAIQIQVFKKEIYMNSLHKDYGLITKLELTQEEWLKAIKLIRETDALFFAAGYDMESIRFLLKNNVDAFKVHSADTSNPEVLMEVAKSGKPIFLSCGASKIEEIKKAINFLRKNGTTEIILMHGYQAFPTKIEDTHLNFIRSLERLFELNVGFYDHVDGGLILAKIIPVMAIGFGAQVIEKHFTSDRKQKGIDYESSLDSEDFIQFID</sequence>